<accession>A0A292PW63</accession>
<protein>
    <submittedName>
        <fullName evidence="1">Uncharacterized protein</fullName>
    </submittedName>
</protein>
<keyword evidence="2" id="KW-1185">Reference proteome</keyword>
<dbReference type="Gene3D" id="3.40.50.720">
    <property type="entry name" value="NAD(P)-binding Rossmann-like Domain"/>
    <property type="match status" value="1"/>
</dbReference>
<reference evidence="1" key="1">
    <citation type="submission" date="2015-10" db="EMBL/GenBank/DDBJ databases">
        <authorList>
            <person name="Regsiter A."/>
            <person name="william w."/>
        </authorList>
    </citation>
    <scope>NUCLEOTIDE SEQUENCE</scope>
    <source>
        <strain evidence="1">Montdore</strain>
    </source>
</reference>
<evidence type="ECO:0000313" key="1">
    <source>
        <dbReference type="EMBL" id="CUS10713.1"/>
    </source>
</evidence>
<dbReference type="EMBL" id="LN891041">
    <property type="protein sequence ID" value="CUS10713.1"/>
    <property type="molecule type" value="Genomic_DNA"/>
</dbReference>
<evidence type="ECO:0000313" key="2">
    <source>
        <dbReference type="Proteomes" id="UP001412239"/>
    </source>
</evidence>
<dbReference type="Proteomes" id="UP001412239">
    <property type="component" value="Unassembled WGS sequence"/>
</dbReference>
<organism evidence="1 2">
    <name type="scientific">Tuber aestivum</name>
    <name type="common">summer truffle</name>
    <dbReference type="NCBI Taxonomy" id="59557"/>
    <lineage>
        <taxon>Eukaryota</taxon>
        <taxon>Fungi</taxon>
        <taxon>Dikarya</taxon>
        <taxon>Ascomycota</taxon>
        <taxon>Pezizomycotina</taxon>
        <taxon>Pezizomycetes</taxon>
        <taxon>Pezizales</taxon>
        <taxon>Tuberaceae</taxon>
        <taxon>Tuber</taxon>
    </lineage>
</organism>
<gene>
    <name evidence="1" type="ORF">GSTUAT00005223001</name>
</gene>
<name>A0A292PW63_9PEZI</name>
<dbReference type="AlphaFoldDB" id="A0A292PW63"/>
<proteinExistence type="predicted"/>
<sequence length="68" mass="7058">MPPDSTSAAKEPVSFIDTASMSGHITNILQLQTAYNAAKTAVTHNVNIVNGLAVEWAGFARANSVSLG</sequence>